<dbReference type="AlphaFoldDB" id="A0A0U3GZZ1"/>
<proteinExistence type="predicted"/>
<dbReference type="Proteomes" id="UP000069015">
    <property type="component" value="Chromosome 2"/>
</dbReference>
<feature type="region of interest" description="Disordered" evidence="1">
    <location>
        <begin position="634"/>
        <end position="656"/>
    </location>
</feature>
<evidence type="ECO:0000313" key="3">
    <source>
        <dbReference type="Proteomes" id="UP000069015"/>
    </source>
</evidence>
<protein>
    <submittedName>
        <fullName evidence="2">Type I-C CRISPR-associated protein Cas8c/Csd1</fullName>
    </submittedName>
</protein>
<evidence type="ECO:0000256" key="1">
    <source>
        <dbReference type="SAM" id="MobiDB-lite"/>
    </source>
</evidence>
<dbReference type="KEGG" id="prr:AT705_23545"/>
<dbReference type="NCBIfam" id="TIGR01863">
    <property type="entry name" value="cas_Csd1"/>
    <property type="match status" value="1"/>
</dbReference>
<evidence type="ECO:0000313" key="2">
    <source>
        <dbReference type="EMBL" id="ALU45902.1"/>
    </source>
</evidence>
<sequence>MSWLAKLYATYEQAQQRFADAPLGEQIMPISHTPQTAHIHVRLNGDGVFLGAEVLPEKTQIVLPATEKSAGRSSGLCAHPLADKIQYTAGDYEEFGGIKKPGFDLYLTQLKAWADSEFCKPPLQAILRYVEKKTLVADLVEQGVLHAQDDVLLTEWSGEGDTPALLKLLPKQQGKIDQGAALVCWSVEQLGELQSKTWLDPELQQSWIAFDAQNGGNAALCMVTGEVLPVSDNHPAKLRHSGDKAKLISSNDGSGYTYRGRFSSGQEASSVSFEATQKAHNALRWLLARQGHRTGDQVYLAWAISGKAVPDPAEQDWLNWMTAKPEVDHTVDLGERYANNLNHYFNGLTGPEQLEKNEQIAMIGIDSATPGRMGILYYRETVAEDFLIRLKQWQLDLGWWQRVKLDDKNSGWRICAPSLYRTLDATYGDVLKSSESLKKNLVARLYPCIVEGNPIPRDIMNNAFHRAVNRVAYKSDQNWLWSQNLGVACALIRGYYKRTKIKSEQKDYEMALQEDYKSRDYLFGRLLAVANKIEQIALSIGDSKRMTTAERYMNRFVNKPSSTWLTIVSALVPYQQRIFAHYGESFERAYTLKLAQITDLFAEVEQYNSDKKLSPEFLLGFHSQMMWLEQHSPVKGQWQPKATNKTEPSSPQTESV</sequence>
<dbReference type="CDD" id="cd09757">
    <property type="entry name" value="Cas8c_I-C"/>
    <property type="match status" value="1"/>
</dbReference>
<feature type="compositionally biased region" description="Polar residues" evidence="1">
    <location>
        <begin position="640"/>
        <end position="656"/>
    </location>
</feature>
<dbReference type="InterPro" id="IPR010144">
    <property type="entry name" value="CRISPR-assoc_prot_Csd1-typ"/>
</dbReference>
<dbReference type="Pfam" id="PF09709">
    <property type="entry name" value="Cas_Csd1"/>
    <property type="match status" value="1"/>
</dbReference>
<dbReference type="EMBL" id="CP013612">
    <property type="protein sequence ID" value="ALU45902.1"/>
    <property type="molecule type" value="Genomic_DNA"/>
</dbReference>
<organism evidence="2 3">
    <name type="scientific">Pseudoalteromonas rubra</name>
    <dbReference type="NCBI Taxonomy" id="43658"/>
    <lineage>
        <taxon>Bacteria</taxon>
        <taxon>Pseudomonadati</taxon>
        <taxon>Pseudomonadota</taxon>
        <taxon>Gammaproteobacteria</taxon>
        <taxon>Alteromonadales</taxon>
        <taxon>Pseudoalteromonadaceae</taxon>
        <taxon>Pseudoalteromonas</taxon>
    </lineage>
</organism>
<gene>
    <name evidence="2" type="ORF">AT705_23545</name>
</gene>
<dbReference type="RefSeq" id="WP_058798750.1">
    <property type="nucleotide sequence ID" value="NZ_CP013612.1"/>
</dbReference>
<name>A0A0U3GZZ1_9GAMM</name>
<reference evidence="2 3" key="1">
    <citation type="submission" date="2015-12" db="EMBL/GenBank/DDBJ databases">
        <title>Complete genome sequence of Pseudoalteromonas rubra SCSIO 6842, harboring a conjugative plasmid.</title>
        <authorList>
            <person name="Li B."/>
            <person name="Wang X."/>
        </authorList>
    </citation>
    <scope>NUCLEOTIDE SEQUENCE [LARGE SCALE GENOMIC DNA]</scope>
    <source>
        <strain evidence="2 3">SCSIO 6842</strain>
    </source>
</reference>
<accession>A0A0U3GZZ1</accession>